<dbReference type="CDD" id="cd04182">
    <property type="entry name" value="GT_2_like_f"/>
    <property type="match status" value="1"/>
</dbReference>
<reference evidence="3 4" key="1">
    <citation type="submission" date="2017-08" db="EMBL/GenBank/DDBJ databases">
        <title>Halomonas alkalisoli sp. nov., isolated from saline alkaline soil.</title>
        <authorList>
            <person name="Wang D."/>
            <person name="Zhang G."/>
        </authorList>
    </citation>
    <scope>NUCLEOTIDE SEQUENCE [LARGE SCALE GENOMIC DNA]</scope>
    <source>
        <strain evidence="3 4">WRN001</strain>
    </source>
</reference>
<protein>
    <submittedName>
        <fullName evidence="3">CTP--molybdopterin cytidylyltransferase</fullName>
    </submittedName>
</protein>
<keyword evidence="3" id="KW-0548">Nucleotidyltransferase</keyword>
<proteinExistence type="predicted"/>
<evidence type="ECO:0000259" key="2">
    <source>
        <dbReference type="Pfam" id="PF12804"/>
    </source>
</evidence>
<dbReference type="PANTHER" id="PTHR43777">
    <property type="entry name" value="MOLYBDENUM COFACTOR CYTIDYLYLTRANSFERASE"/>
    <property type="match status" value="1"/>
</dbReference>
<dbReference type="RefSeq" id="WP_095621218.1">
    <property type="nucleotide sequence ID" value="NZ_NSKB01000004.1"/>
</dbReference>
<evidence type="ECO:0000256" key="1">
    <source>
        <dbReference type="ARBA" id="ARBA00022842"/>
    </source>
</evidence>
<evidence type="ECO:0000313" key="4">
    <source>
        <dbReference type="Proteomes" id="UP000217771"/>
    </source>
</evidence>
<dbReference type="InterPro" id="IPR029044">
    <property type="entry name" value="Nucleotide-diphossugar_trans"/>
</dbReference>
<feature type="domain" description="MobA-like NTP transferase" evidence="2">
    <location>
        <begin position="13"/>
        <end position="175"/>
    </location>
</feature>
<dbReference type="InterPro" id="IPR025877">
    <property type="entry name" value="MobA-like_NTP_Trfase"/>
</dbReference>
<keyword evidence="1" id="KW-0460">Magnesium</keyword>
<evidence type="ECO:0000313" key="3">
    <source>
        <dbReference type="EMBL" id="PAU76829.1"/>
    </source>
</evidence>
<dbReference type="Pfam" id="PF12804">
    <property type="entry name" value="NTP_transf_3"/>
    <property type="match status" value="1"/>
</dbReference>
<keyword evidence="4" id="KW-1185">Reference proteome</keyword>
<dbReference type="AlphaFoldDB" id="A0A2A2EWS4"/>
<dbReference type="GO" id="GO:0016779">
    <property type="term" value="F:nucleotidyltransferase activity"/>
    <property type="evidence" value="ECO:0007669"/>
    <property type="project" value="UniProtKB-KW"/>
</dbReference>
<comment type="caution">
    <text evidence="3">The sequence shown here is derived from an EMBL/GenBank/DDBJ whole genome shotgun (WGS) entry which is preliminary data.</text>
</comment>
<dbReference type="Proteomes" id="UP000217771">
    <property type="component" value="Unassembled WGS sequence"/>
</dbReference>
<dbReference type="OrthoDB" id="5298023at2"/>
<keyword evidence="3" id="KW-0808">Transferase</keyword>
<gene>
    <name evidence="3" type="ORF">CK498_12700</name>
</gene>
<dbReference type="EMBL" id="NSKB01000004">
    <property type="protein sequence ID" value="PAU76829.1"/>
    <property type="molecule type" value="Genomic_DNA"/>
</dbReference>
<accession>A0A2A2EWS4</accession>
<dbReference type="Gene3D" id="3.90.550.10">
    <property type="entry name" value="Spore Coat Polysaccharide Biosynthesis Protein SpsA, Chain A"/>
    <property type="match status" value="1"/>
</dbReference>
<name>A0A2A2EWS4_9GAMM</name>
<dbReference type="PANTHER" id="PTHR43777:SF1">
    <property type="entry name" value="MOLYBDENUM COFACTOR CYTIDYLYLTRANSFERASE"/>
    <property type="match status" value="1"/>
</dbReference>
<organism evidence="3 4">
    <name type="scientific">Halomonas salipaludis</name>
    <dbReference type="NCBI Taxonomy" id="2032625"/>
    <lineage>
        <taxon>Bacteria</taxon>
        <taxon>Pseudomonadati</taxon>
        <taxon>Pseudomonadota</taxon>
        <taxon>Gammaproteobacteria</taxon>
        <taxon>Oceanospirillales</taxon>
        <taxon>Halomonadaceae</taxon>
        <taxon>Halomonas</taxon>
    </lineage>
</organism>
<sequence length="208" mass="22092">MNCEPPRANACVAIIMAAGYSRRFGAQDKRSAPLTGEQTLLAATLARAQQAFALLRVVLREDDDPHALGLAATTPIIRAPRAGCGLGASLGDAVAALNGDRELDGVVAAAVLLGDMPAISPATLRQLQGQADASTILRPSHAGRPGHPVLFGREVWPELEALYGDQGAREIIHRHPGRYRKIAVSDAGVGRDIDTPTELQGWIEEDRR</sequence>
<dbReference type="SUPFAM" id="SSF53448">
    <property type="entry name" value="Nucleotide-diphospho-sugar transferases"/>
    <property type="match status" value="1"/>
</dbReference>